<sequence>MLYRCWNSDIIALSDLVPELHPLKCCMVLSLVNLYVGNITYPRQRPQHLPLQAEVILQRARVELERAKATQQKYANRKRRPVEFQVGDYLWLKVSHLPMSGSANSRALSLKYRGPFKIISRVGQWAYRLQLPPSMWMHPVFHVSLKPVTM</sequence>
<dbReference type="PANTHER" id="PTHR46148:SF52">
    <property type="entry name" value="OS04G0603800 PROTEIN"/>
    <property type="match status" value="1"/>
</dbReference>
<name>A0A2C6KW54_9APIC</name>
<dbReference type="OrthoDB" id="346468at2759"/>
<dbReference type="VEuPathDB" id="ToxoDB:CSUI_005946"/>
<evidence type="ECO:0000313" key="2">
    <source>
        <dbReference type="EMBL" id="PHJ20223.1"/>
    </source>
</evidence>
<protein>
    <recommendedName>
        <fullName evidence="1">Tf2-1-like SH3-like domain-containing protein</fullName>
    </recommendedName>
</protein>
<evidence type="ECO:0000313" key="3">
    <source>
        <dbReference type="Proteomes" id="UP000221165"/>
    </source>
</evidence>
<organism evidence="2 3">
    <name type="scientific">Cystoisospora suis</name>
    <dbReference type="NCBI Taxonomy" id="483139"/>
    <lineage>
        <taxon>Eukaryota</taxon>
        <taxon>Sar</taxon>
        <taxon>Alveolata</taxon>
        <taxon>Apicomplexa</taxon>
        <taxon>Conoidasida</taxon>
        <taxon>Coccidia</taxon>
        <taxon>Eucoccidiorida</taxon>
        <taxon>Eimeriorina</taxon>
        <taxon>Sarcocystidae</taxon>
        <taxon>Cystoisospora</taxon>
    </lineage>
</organism>
<dbReference type="PANTHER" id="PTHR46148">
    <property type="entry name" value="CHROMO DOMAIN-CONTAINING PROTEIN"/>
    <property type="match status" value="1"/>
</dbReference>
<feature type="domain" description="Tf2-1-like SH3-like" evidence="1">
    <location>
        <begin position="87"/>
        <end position="145"/>
    </location>
</feature>
<gene>
    <name evidence="2" type="ORF">CSUI_005946</name>
</gene>
<accession>A0A2C6KW54</accession>
<reference evidence="2 3" key="1">
    <citation type="journal article" date="2017" name="Int. J. Parasitol.">
        <title>The genome of the protozoan parasite Cystoisospora suis and a reverse vaccinology approach to identify vaccine candidates.</title>
        <authorList>
            <person name="Palmieri N."/>
            <person name="Shrestha A."/>
            <person name="Ruttkowski B."/>
            <person name="Beck T."/>
            <person name="Vogl C."/>
            <person name="Tomley F."/>
            <person name="Blake D.P."/>
            <person name="Joachim A."/>
        </authorList>
    </citation>
    <scope>NUCLEOTIDE SEQUENCE [LARGE SCALE GENOMIC DNA]</scope>
    <source>
        <strain evidence="2 3">Wien I</strain>
    </source>
</reference>
<dbReference type="Proteomes" id="UP000221165">
    <property type="component" value="Unassembled WGS sequence"/>
</dbReference>
<dbReference type="EMBL" id="MIGC01002946">
    <property type="protein sequence ID" value="PHJ20223.1"/>
    <property type="molecule type" value="Genomic_DNA"/>
</dbReference>
<keyword evidence="3" id="KW-1185">Reference proteome</keyword>
<dbReference type="AlphaFoldDB" id="A0A2C6KW54"/>
<evidence type="ECO:0000259" key="1">
    <source>
        <dbReference type="Pfam" id="PF24626"/>
    </source>
</evidence>
<dbReference type="GeneID" id="94429323"/>
<feature type="non-terminal residue" evidence="2">
    <location>
        <position position="150"/>
    </location>
</feature>
<dbReference type="RefSeq" id="XP_067921913.1">
    <property type="nucleotide sequence ID" value="XM_068066112.1"/>
</dbReference>
<dbReference type="InterPro" id="IPR056924">
    <property type="entry name" value="SH3_Tf2-1"/>
</dbReference>
<comment type="caution">
    <text evidence="2">The sequence shown here is derived from an EMBL/GenBank/DDBJ whole genome shotgun (WGS) entry which is preliminary data.</text>
</comment>
<proteinExistence type="predicted"/>
<dbReference type="Pfam" id="PF24626">
    <property type="entry name" value="SH3_Tf2-1"/>
    <property type="match status" value="1"/>
</dbReference>